<name>F2TPF9_AJEDA</name>
<dbReference type="HOGENOM" id="CLU_1348614_0_0_1"/>
<dbReference type="EMBL" id="GG749485">
    <property type="protein sequence ID" value="EGE85122.2"/>
    <property type="molecule type" value="Genomic_DNA"/>
</dbReference>
<protein>
    <submittedName>
        <fullName evidence="1">Uncharacterized protein</fullName>
    </submittedName>
</protein>
<sequence length="125" mass="14301">METSSFVNSTEYRKHVDFVLKEELGEIHVNIPEFFDTYFGNIPQLTAASQALLKGSEAQELSWKIDCSPLTQPSQLLQGSIVERKLDIGFVDDSMITEDFRCHWSQILVSGELKNDLKYDRKSRA</sequence>
<accession>F2TPF9</accession>
<gene>
    <name evidence="1" type="ORF">BDDG_08067</name>
</gene>
<reference evidence="1" key="1">
    <citation type="submission" date="2010-03" db="EMBL/GenBank/DDBJ databases">
        <title>Annotation of Blastomyces dermatitidis strain ATCC 18188.</title>
        <authorList>
            <consortium name="The Broad Institute Genome Sequencing Platform"/>
            <consortium name="Broad Institute Genome Sequencing Center for Infectious Disease."/>
            <person name="Cuomo C."/>
            <person name="Klein B."/>
            <person name="Sullivan T."/>
            <person name="Heitman J."/>
            <person name="Young S."/>
            <person name="Zeng Q."/>
            <person name="Gargeya S."/>
            <person name="Alvarado L."/>
            <person name="Berlin A.M."/>
            <person name="Chapman S.B."/>
            <person name="Chen Z."/>
            <person name="Freedman E."/>
            <person name="Gellesch M."/>
            <person name="Goldberg J."/>
            <person name="Griggs A."/>
            <person name="Gujja S."/>
            <person name="Heilman E."/>
            <person name="Heiman D."/>
            <person name="Howarth C."/>
            <person name="Mehta T."/>
            <person name="Neiman D."/>
            <person name="Pearson M."/>
            <person name="Roberts A."/>
            <person name="Saif S."/>
            <person name="Shea T."/>
            <person name="Shenoy N."/>
            <person name="Sisk P."/>
            <person name="Stolte C."/>
            <person name="Sykes S."/>
            <person name="White J."/>
            <person name="Yandava C."/>
            <person name="Haas B."/>
            <person name="Nusbaum C."/>
            <person name="Birren B."/>
        </authorList>
    </citation>
    <scope>NUCLEOTIDE SEQUENCE [LARGE SCALE GENOMIC DNA]</scope>
    <source>
        <strain evidence="1">ATCC 18188</strain>
    </source>
</reference>
<dbReference type="Proteomes" id="UP000007802">
    <property type="component" value="Unassembled WGS sequence"/>
</dbReference>
<proteinExistence type="predicted"/>
<dbReference type="AlphaFoldDB" id="F2TPF9"/>
<evidence type="ECO:0000313" key="1">
    <source>
        <dbReference type="EMBL" id="EGE85122.2"/>
    </source>
</evidence>
<organism evidence="1">
    <name type="scientific">Ajellomyces dermatitidis (strain ATCC 18188 / CBS 674.68)</name>
    <name type="common">Blastomyces dermatitidis</name>
    <dbReference type="NCBI Taxonomy" id="653446"/>
    <lineage>
        <taxon>Eukaryota</taxon>
        <taxon>Fungi</taxon>
        <taxon>Dikarya</taxon>
        <taxon>Ascomycota</taxon>
        <taxon>Pezizomycotina</taxon>
        <taxon>Eurotiomycetes</taxon>
        <taxon>Eurotiomycetidae</taxon>
        <taxon>Onygenales</taxon>
        <taxon>Ajellomycetaceae</taxon>
        <taxon>Blastomyces</taxon>
    </lineage>
</organism>